<evidence type="ECO:0000313" key="9">
    <source>
        <dbReference type="EMBL" id="BBO81660.1"/>
    </source>
</evidence>
<dbReference type="RefSeq" id="WP_155310153.1">
    <property type="nucleotide sequence ID" value="NZ_AP021876.1"/>
</dbReference>
<evidence type="ECO:0000256" key="5">
    <source>
        <dbReference type="ARBA" id="ARBA00012964"/>
    </source>
</evidence>
<proteinExistence type="predicted"/>
<dbReference type="Pfam" id="PF13023">
    <property type="entry name" value="HD_3"/>
    <property type="match status" value="1"/>
</dbReference>
<dbReference type="AlphaFoldDB" id="A0A5K7ZQA4"/>
<dbReference type="GO" id="GO:0002953">
    <property type="term" value="F:5'-deoxynucleotidase activity"/>
    <property type="evidence" value="ECO:0007669"/>
    <property type="project" value="UniProtKB-EC"/>
</dbReference>
<keyword evidence="7 9" id="KW-0378">Hydrolase</keyword>
<dbReference type="KEGG" id="dov:DSCO28_22260"/>
<gene>
    <name evidence="9" type="ORF">DSCO28_22260</name>
</gene>
<dbReference type="Gene3D" id="1.10.3210.10">
    <property type="entry name" value="Hypothetical protein af1432"/>
    <property type="match status" value="1"/>
</dbReference>
<evidence type="ECO:0000256" key="4">
    <source>
        <dbReference type="ARBA" id="ARBA00011738"/>
    </source>
</evidence>
<evidence type="ECO:0000259" key="8">
    <source>
        <dbReference type="SMART" id="SM00471"/>
    </source>
</evidence>
<dbReference type="SUPFAM" id="SSF109604">
    <property type="entry name" value="HD-domain/PDEase-like"/>
    <property type="match status" value="1"/>
</dbReference>
<comment type="cofactor">
    <cofactor evidence="2">
        <name>Mn(2+)</name>
        <dbReference type="ChEBI" id="CHEBI:29035"/>
    </cofactor>
</comment>
<dbReference type="InterPro" id="IPR003607">
    <property type="entry name" value="HD/PDEase_dom"/>
</dbReference>
<dbReference type="EMBL" id="AP021876">
    <property type="protein sequence ID" value="BBO81660.1"/>
    <property type="molecule type" value="Genomic_DNA"/>
</dbReference>
<dbReference type="PANTHER" id="PTHR11845">
    <property type="entry name" value="5'-DEOXYNUCLEOTIDASE HDDC2"/>
    <property type="match status" value="1"/>
</dbReference>
<reference evidence="9 10" key="1">
    <citation type="submission" date="2019-11" db="EMBL/GenBank/DDBJ databases">
        <title>Comparative genomics of hydrocarbon-degrading Desulfosarcina strains.</title>
        <authorList>
            <person name="Watanabe M."/>
            <person name="Kojima H."/>
            <person name="Fukui M."/>
        </authorList>
    </citation>
    <scope>NUCLEOTIDE SEQUENCE [LARGE SCALE GENOMIC DNA]</scope>
    <source>
        <strain evidence="9 10">28bB2T</strain>
    </source>
</reference>
<dbReference type="InterPro" id="IPR006674">
    <property type="entry name" value="HD_domain"/>
</dbReference>
<comment type="cofactor">
    <cofactor evidence="3">
        <name>Co(2+)</name>
        <dbReference type="ChEBI" id="CHEBI:48828"/>
    </cofactor>
</comment>
<feature type="domain" description="HD/PDEase" evidence="8">
    <location>
        <begin position="28"/>
        <end position="140"/>
    </location>
</feature>
<protein>
    <recommendedName>
        <fullName evidence="5">5'-deoxynucleotidase</fullName>
        <ecNumber evidence="5">3.1.3.89</ecNumber>
    </recommendedName>
</protein>
<dbReference type="GO" id="GO:0005737">
    <property type="term" value="C:cytoplasm"/>
    <property type="evidence" value="ECO:0007669"/>
    <property type="project" value="TreeGrafter"/>
</dbReference>
<evidence type="ECO:0000256" key="6">
    <source>
        <dbReference type="ARBA" id="ARBA00022723"/>
    </source>
</evidence>
<comment type="catalytic activity">
    <reaction evidence="1">
        <text>a 2'-deoxyribonucleoside 5'-phosphate + H2O = a 2'-deoxyribonucleoside + phosphate</text>
        <dbReference type="Rhea" id="RHEA:36167"/>
        <dbReference type="ChEBI" id="CHEBI:15377"/>
        <dbReference type="ChEBI" id="CHEBI:18274"/>
        <dbReference type="ChEBI" id="CHEBI:43474"/>
        <dbReference type="ChEBI" id="CHEBI:65317"/>
        <dbReference type="EC" id="3.1.3.89"/>
    </reaction>
</comment>
<dbReference type="GO" id="GO:0046872">
    <property type="term" value="F:metal ion binding"/>
    <property type="evidence" value="ECO:0007669"/>
    <property type="project" value="UniProtKB-KW"/>
</dbReference>
<sequence length="182" mass="20617">MNRVTEFLFEAMLLKRVHRTGYQFLGPGQESVAEHTFAVMCIAWTLAQLTPQADQKRLLAMCLVHDLPEARMGDLNYVQKHYVTADETSAVAHLTRGLPFGADIKELIDEFNARETLEARLANDADQLAFLLDLKSLSDMGYAAPEKWASHVQERLKTSAGVELSESISKTEWDSWWLKIFS</sequence>
<organism evidence="9 10">
    <name type="scientific">Desulfosarcina ovata subsp. sediminis</name>
    <dbReference type="NCBI Taxonomy" id="885957"/>
    <lineage>
        <taxon>Bacteria</taxon>
        <taxon>Pseudomonadati</taxon>
        <taxon>Thermodesulfobacteriota</taxon>
        <taxon>Desulfobacteria</taxon>
        <taxon>Desulfobacterales</taxon>
        <taxon>Desulfosarcinaceae</taxon>
        <taxon>Desulfosarcina</taxon>
    </lineage>
</organism>
<comment type="subunit">
    <text evidence="4">Homodimer.</text>
</comment>
<name>A0A5K7ZQA4_9BACT</name>
<dbReference type="EC" id="3.1.3.89" evidence="5"/>
<dbReference type="SMART" id="SM00471">
    <property type="entry name" value="HDc"/>
    <property type="match status" value="1"/>
</dbReference>
<dbReference type="Proteomes" id="UP000425960">
    <property type="component" value="Chromosome"/>
</dbReference>
<evidence type="ECO:0000256" key="3">
    <source>
        <dbReference type="ARBA" id="ARBA00001941"/>
    </source>
</evidence>
<accession>A0A5K7ZQA4</accession>
<evidence type="ECO:0000313" key="10">
    <source>
        <dbReference type="Proteomes" id="UP000425960"/>
    </source>
</evidence>
<dbReference type="InterPro" id="IPR039356">
    <property type="entry name" value="YfbR/HDDC2"/>
</dbReference>
<keyword evidence="6" id="KW-0479">Metal-binding</keyword>
<evidence type="ECO:0000256" key="1">
    <source>
        <dbReference type="ARBA" id="ARBA00001638"/>
    </source>
</evidence>
<evidence type="ECO:0000256" key="7">
    <source>
        <dbReference type="ARBA" id="ARBA00022801"/>
    </source>
</evidence>
<dbReference type="PANTHER" id="PTHR11845:SF13">
    <property type="entry name" value="5'-DEOXYNUCLEOTIDASE HDDC2"/>
    <property type="match status" value="1"/>
</dbReference>
<evidence type="ECO:0000256" key="2">
    <source>
        <dbReference type="ARBA" id="ARBA00001936"/>
    </source>
</evidence>